<evidence type="ECO:0000256" key="2">
    <source>
        <dbReference type="SAM" id="MobiDB-lite"/>
    </source>
</evidence>
<evidence type="ECO:0000259" key="3">
    <source>
        <dbReference type="Pfam" id="PF00437"/>
    </source>
</evidence>
<dbReference type="Proteomes" id="UP000825009">
    <property type="component" value="Chromosome"/>
</dbReference>
<comment type="similarity">
    <text evidence="1">Belongs to the GSP E family.</text>
</comment>
<gene>
    <name evidence="4" type="ORF">KYE46_09400</name>
</gene>
<organism evidence="4 5">
    <name type="scientific">Gymnodinialimonas ceratoperidinii</name>
    <dbReference type="NCBI Taxonomy" id="2856823"/>
    <lineage>
        <taxon>Bacteria</taxon>
        <taxon>Pseudomonadati</taxon>
        <taxon>Pseudomonadota</taxon>
        <taxon>Alphaproteobacteria</taxon>
        <taxon>Rhodobacterales</taxon>
        <taxon>Paracoccaceae</taxon>
        <taxon>Gymnodinialimonas</taxon>
    </lineage>
</organism>
<accession>A0A8F6YBG2</accession>
<dbReference type="GO" id="GO:0016887">
    <property type="term" value="F:ATP hydrolysis activity"/>
    <property type="evidence" value="ECO:0007669"/>
    <property type="project" value="InterPro"/>
</dbReference>
<evidence type="ECO:0000256" key="1">
    <source>
        <dbReference type="ARBA" id="ARBA00006611"/>
    </source>
</evidence>
<dbReference type="RefSeq" id="WP_219000367.1">
    <property type="nucleotide sequence ID" value="NZ_CP079194.1"/>
</dbReference>
<dbReference type="AlphaFoldDB" id="A0A8F6YBG2"/>
<feature type="domain" description="Bacterial type II secretion system protein E" evidence="3">
    <location>
        <begin position="201"/>
        <end position="476"/>
    </location>
</feature>
<feature type="region of interest" description="Disordered" evidence="2">
    <location>
        <begin position="93"/>
        <end position="132"/>
    </location>
</feature>
<sequence length="553" mass="59351">MTLHIEQPSLREALEHVVDLARRIDAHGLSPTDRANAAITLVVEDSGHPWPLALQRQILTQAAAILAADDSAGDFTAPVRPSEASQVITPKFAKSNAPAASSPEADTPSGPDLSAYKNQPASTASVNGGMDETMSRLRMANEITLALSKRMDFAAVAGQSRREQEENIRAAISDLSSERKLQLNGTEIADLVGTILADMLGLGPLEALLADDTISDIMVNGPDQVYVERGGKLTLTPVRFRDNAHVLGVATRIVADVGRRIDEAQPMVDARLPDGSRVNVAIPPLAIDGPTITIRKFPNRAVKFDTLVQGGSLSAQMAGFLGLASLLRLNILISGGTGSGKTTLMNALSEFIPRDERIVTIEDAAELRLQQPHVVRFETRPPSIEGSGEVTTRTLVRNALRMRPDRIIIGEIRGDEVLDLLQAMNTGHDGSMSTLHANSPREALTRVESMAALAGYAPGAGVVRKQLADAVHLVVQVSRMRDGHRRITSISEIAGLAEDAITLQEIFRFDVSPDSTRAAVQGQFVHSGYRPNFATRAAEYGLGDDLDRILGAR</sequence>
<dbReference type="KEGG" id="gce:KYE46_09400"/>
<evidence type="ECO:0000313" key="4">
    <source>
        <dbReference type="EMBL" id="QXT38170.1"/>
    </source>
</evidence>
<dbReference type="Pfam" id="PF00437">
    <property type="entry name" value="T2SSE"/>
    <property type="match status" value="1"/>
</dbReference>
<dbReference type="InterPro" id="IPR001482">
    <property type="entry name" value="T2SS/T4SS_dom"/>
</dbReference>
<proteinExistence type="inferred from homology"/>
<evidence type="ECO:0000313" key="5">
    <source>
        <dbReference type="Proteomes" id="UP000825009"/>
    </source>
</evidence>
<feature type="compositionally biased region" description="Polar residues" evidence="2">
    <location>
        <begin position="116"/>
        <end position="126"/>
    </location>
</feature>
<dbReference type="PANTHER" id="PTHR30486:SF15">
    <property type="entry name" value="TYPE II_IV SECRETION SYSTEM ATPASE"/>
    <property type="match status" value="1"/>
</dbReference>
<protein>
    <submittedName>
        <fullName evidence="4">CpaF family protein</fullName>
    </submittedName>
</protein>
<dbReference type="PANTHER" id="PTHR30486">
    <property type="entry name" value="TWITCHING MOTILITY PROTEIN PILT"/>
    <property type="match status" value="1"/>
</dbReference>
<dbReference type="EMBL" id="CP079194">
    <property type="protein sequence ID" value="QXT38170.1"/>
    <property type="molecule type" value="Genomic_DNA"/>
</dbReference>
<name>A0A8F6YBG2_9RHOB</name>
<dbReference type="InterPro" id="IPR050921">
    <property type="entry name" value="T4SS_GSP_E_ATPase"/>
</dbReference>
<keyword evidence="5" id="KW-1185">Reference proteome</keyword>
<reference evidence="4 5" key="1">
    <citation type="submission" date="2021-07" db="EMBL/GenBank/DDBJ databases">
        <title>A novel Jannaschia species isolated from marine dinoflagellate Ceratoperidinium margalefii.</title>
        <authorList>
            <person name="Jiang Y."/>
            <person name="Li Z."/>
        </authorList>
    </citation>
    <scope>NUCLEOTIDE SEQUENCE [LARGE SCALE GENOMIC DNA]</scope>
    <source>
        <strain evidence="4 5">J12C1-MA-4</strain>
    </source>
</reference>
<dbReference type="CDD" id="cd01130">
    <property type="entry name" value="VirB11-like_ATPase"/>
    <property type="match status" value="1"/>
</dbReference>